<accession>A0A2H3BT43</accession>
<dbReference type="Proteomes" id="UP000218334">
    <property type="component" value="Unassembled WGS sequence"/>
</dbReference>
<name>A0A2H3BT43_9AGAR</name>
<sequence>MSSGSSAGKPQEIPPDILYEIILKYGVKDLTFLWINCRQVSRDFKEAVERVFVIKHLKKTWIHIDPGEWYCEDHGEVFLASEFKFSRLDPTNPSRAIYNDEQCHEDFHKEFARRLRRMFKNGPSLERPRVIVQVRRSANDTMLPAFQSNFDPESKVFEISFDWKAMYSHFFREDKEVSRRMHDWVESIKDEVRAGANDPENGLGTASFMRVMQMYASTSNEIHKTIRSQRIQRNVLENEGREVSGKDDAGYQRVKEAGQAAGWEEPYSDEEVSGEEDEQDGAESEGDSEAVSEDGEGGD</sequence>
<organism evidence="2 3">
    <name type="scientific">Armillaria solidipes</name>
    <dbReference type="NCBI Taxonomy" id="1076256"/>
    <lineage>
        <taxon>Eukaryota</taxon>
        <taxon>Fungi</taxon>
        <taxon>Dikarya</taxon>
        <taxon>Basidiomycota</taxon>
        <taxon>Agaricomycotina</taxon>
        <taxon>Agaricomycetes</taxon>
        <taxon>Agaricomycetidae</taxon>
        <taxon>Agaricales</taxon>
        <taxon>Marasmiineae</taxon>
        <taxon>Physalacriaceae</taxon>
        <taxon>Armillaria</taxon>
    </lineage>
</organism>
<feature type="region of interest" description="Disordered" evidence="1">
    <location>
        <begin position="237"/>
        <end position="299"/>
    </location>
</feature>
<dbReference type="STRING" id="1076256.A0A2H3BT43"/>
<feature type="compositionally biased region" description="Basic and acidic residues" evidence="1">
    <location>
        <begin position="237"/>
        <end position="256"/>
    </location>
</feature>
<keyword evidence="3" id="KW-1185">Reference proteome</keyword>
<reference evidence="3" key="1">
    <citation type="journal article" date="2017" name="Nat. Ecol. Evol.">
        <title>Genome expansion and lineage-specific genetic innovations in the forest pathogenic fungi Armillaria.</title>
        <authorList>
            <person name="Sipos G."/>
            <person name="Prasanna A.N."/>
            <person name="Walter M.C."/>
            <person name="O'Connor E."/>
            <person name="Balint B."/>
            <person name="Krizsan K."/>
            <person name="Kiss B."/>
            <person name="Hess J."/>
            <person name="Varga T."/>
            <person name="Slot J."/>
            <person name="Riley R."/>
            <person name="Boka B."/>
            <person name="Rigling D."/>
            <person name="Barry K."/>
            <person name="Lee J."/>
            <person name="Mihaltcheva S."/>
            <person name="LaButti K."/>
            <person name="Lipzen A."/>
            <person name="Waldron R."/>
            <person name="Moloney N.M."/>
            <person name="Sperisen C."/>
            <person name="Kredics L."/>
            <person name="Vagvoelgyi C."/>
            <person name="Patrignani A."/>
            <person name="Fitzpatrick D."/>
            <person name="Nagy I."/>
            <person name="Doyle S."/>
            <person name="Anderson J.B."/>
            <person name="Grigoriev I.V."/>
            <person name="Gueldener U."/>
            <person name="Muensterkoetter M."/>
            <person name="Nagy L.G."/>
        </authorList>
    </citation>
    <scope>NUCLEOTIDE SEQUENCE [LARGE SCALE GENOMIC DNA]</scope>
    <source>
        <strain evidence="3">28-4</strain>
    </source>
</reference>
<evidence type="ECO:0000313" key="3">
    <source>
        <dbReference type="Proteomes" id="UP000218334"/>
    </source>
</evidence>
<dbReference type="EMBL" id="KZ293435">
    <property type="protein sequence ID" value="PBK67767.1"/>
    <property type="molecule type" value="Genomic_DNA"/>
</dbReference>
<evidence type="ECO:0000256" key="1">
    <source>
        <dbReference type="SAM" id="MobiDB-lite"/>
    </source>
</evidence>
<protein>
    <submittedName>
        <fullName evidence="2">Uncharacterized protein</fullName>
    </submittedName>
</protein>
<feature type="compositionally biased region" description="Acidic residues" evidence="1">
    <location>
        <begin position="266"/>
        <end position="299"/>
    </location>
</feature>
<gene>
    <name evidence="2" type="ORF">ARMSODRAFT_1085809</name>
</gene>
<evidence type="ECO:0000313" key="2">
    <source>
        <dbReference type="EMBL" id="PBK67767.1"/>
    </source>
</evidence>
<proteinExistence type="predicted"/>
<dbReference type="AlphaFoldDB" id="A0A2H3BT43"/>